<dbReference type="VEuPathDB" id="FungiDB:PV08_09963"/>
<dbReference type="InterPro" id="IPR024079">
    <property type="entry name" value="MetalloPept_cat_dom_sf"/>
</dbReference>
<dbReference type="GO" id="GO:0098636">
    <property type="term" value="C:protein complex involved in cell adhesion"/>
    <property type="evidence" value="ECO:0007669"/>
    <property type="project" value="TreeGrafter"/>
</dbReference>
<reference evidence="2 3" key="1">
    <citation type="submission" date="2015-01" db="EMBL/GenBank/DDBJ databases">
        <title>The Genome Sequence of Exophiala spinifera CBS89968.</title>
        <authorList>
            <consortium name="The Broad Institute Genomics Platform"/>
            <person name="Cuomo C."/>
            <person name="de Hoog S."/>
            <person name="Gorbushina A."/>
            <person name="Stielow B."/>
            <person name="Teixiera M."/>
            <person name="Abouelleil A."/>
            <person name="Chapman S.B."/>
            <person name="Priest M."/>
            <person name="Young S.K."/>
            <person name="Wortman J."/>
            <person name="Nusbaum C."/>
            <person name="Birren B."/>
        </authorList>
    </citation>
    <scope>NUCLEOTIDE SEQUENCE [LARGE SCALE GENOMIC DNA]</scope>
    <source>
        <strain evidence="2 3">CBS 89968</strain>
    </source>
</reference>
<accession>A0A0D2B253</accession>
<dbReference type="GO" id="GO:0030247">
    <property type="term" value="F:polysaccharide binding"/>
    <property type="evidence" value="ECO:0007669"/>
    <property type="project" value="TreeGrafter"/>
</dbReference>
<keyword evidence="3" id="KW-1185">Reference proteome</keyword>
<dbReference type="AlphaFoldDB" id="A0A0D2B253"/>
<dbReference type="STRING" id="91928.A0A0D2B253"/>
<dbReference type="HOGENOM" id="CLU_860622_0_0_1"/>
<evidence type="ECO:0000259" key="1">
    <source>
        <dbReference type="Pfam" id="PF09458"/>
    </source>
</evidence>
<dbReference type="OrthoDB" id="291007at2759"/>
<proteinExistence type="predicted"/>
<dbReference type="InterPro" id="IPR037221">
    <property type="entry name" value="H-type_lectin_dom_sf"/>
</dbReference>
<dbReference type="GO" id="GO:0070492">
    <property type="term" value="F:oligosaccharide binding"/>
    <property type="evidence" value="ECO:0007669"/>
    <property type="project" value="TreeGrafter"/>
</dbReference>
<dbReference type="SUPFAM" id="SSF141086">
    <property type="entry name" value="Agglutinin HPA-like"/>
    <property type="match status" value="1"/>
</dbReference>
<dbReference type="GO" id="GO:0046871">
    <property type="term" value="F:N-acetylgalactosamine binding"/>
    <property type="evidence" value="ECO:0007669"/>
    <property type="project" value="TreeGrafter"/>
</dbReference>
<dbReference type="GO" id="GO:0008237">
    <property type="term" value="F:metallopeptidase activity"/>
    <property type="evidence" value="ECO:0007669"/>
    <property type="project" value="InterPro"/>
</dbReference>
<feature type="domain" description="H-type lectin" evidence="1">
    <location>
        <begin position="221"/>
        <end position="285"/>
    </location>
</feature>
<organism evidence="2 3">
    <name type="scientific">Exophiala spinifera</name>
    <dbReference type="NCBI Taxonomy" id="91928"/>
    <lineage>
        <taxon>Eukaryota</taxon>
        <taxon>Fungi</taxon>
        <taxon>Dikarya</taxon>
        <taxon>Ascomycota</taxon>
        <taxon>Pezizomycotina</taxon>
        <taxon>Eurotiomycetes</taxon>
        <taxon>Chaetothyriomycetidae</taxon>
        <taxon>Chaetothyriales</taxon>
        <taxon>Herpotrichiellaceae</taxon>
        <taxon>Exophiala</taxon>
    </lineage>
</organism>
<dbReference type="InterPro" id="IPR019019">
    <property type="entry name" value="H-type_lectin_domain"/>
</dbReference>
<dbReference type="InterPro" id="IPR052487">
    <property type="entry name" value="Galactose-binding_lectin"/>
</dbReference>
<dbReference type="GO" id="GO:0098609">
    <property type="term" value="P:cell-cell adhesion"/>
    <property type="evidence" value="ECO:0007669"/>
    <property type="project" value="TreeGrafter"/>
</dbReference>
<dbReference type="GO" id="GO:0009986">
    <property type="term" value="C:cell surface"/>
    <property type="evidence" value="ECO:0007669"/>
    <property type="project" value="TreeGrafter"/>
</dbReference>
<dbReference type="Gene3D" id="2.60.40.2080">
    <property type="match status" value="2"/>
</dbReference>
<sequence>MNFGWLTDDTSESEFSRVIIHEFGHALGCIHEHQHPNVELKWDVNAVYDYFMGPPNNWKKEVIDSNIFQKYDIASTRATAFDEKSIMLYMFDSNLFTDHRGTPNNVVLSSTDKQFIAKMYPSQLRSSGSWSTTDQRPERMVSTGRSQLQAGYLRPPYTTPPKIAASVSRLTAENFVVNVDAWADTALYSGGATWVEFDDGDNDYQPDTYTVQGQSPVNKSHVTFEHPYEGKPEVIVWLSGLTTSKDRNTRVHAYAENVTSEGFDIFIKTWADSIVFSVTATWIAYPKSKPGSDKRPRRHGELSQLVAGTGREREEGWLQCRLR</sequence>
<name>A0A0D2B253_9EURO</name>
<dbReference type="Proteomes" id="UP000053328">
    <property type="component" value="Unassembled WGS sequence"/>
</dbReference>
<evidence type="ECO:0000313" key="3">
    <source>
        <dbReference type="Proteomes" id="UP000053328"/>
    </source>
</evidence>
<protein>
    <recommendedName>
        <fullName evidence="1">H-type lectin domain-containing protein</fullName>
    </recommendedName>
</protein>
<dbReference type="RefSeq" id="XP_016232901.1">
    <property type="nucleotide sequence ID" value="XM_016384278.1"/>
</dbReference>
<gene>
    <name evidence="2" type="ORF">PV08_09963</name>
</gene>
<dbReference type="SUPFAM" id="SSF55486">
    <property type="entry name" value="Metalloproteases ('zincins'), catalytic domain"/>
    <property type="match status" value="1"/>
</dbReference>
<dbReference type="Gene3D" id="3.40.390.10">
    <property type="entry name" value="Collagenase (Catalytic Domain)"/>
    <property type="match status" value="1"/>
</dbReference>
<dbReference type="GeneID" id="27337046"/>
<evidence type="ECO:0000313" key="2">
    <source>
        <dbReference type="EMBL" id="KIW12685.1"/>
    </source>
</evidence>
<dbReference type="EMBL" id="KN847498">
    <property type="protein sequence ID" value="KIW12685.1"/>
    <property type="molecule type" value="Genomic_DNA"/>
</dbReference>
<dbReference type="Pfam" id="PF09458">
    <property type="entry name" value="H_lectin"/>
    <property type="match status" value="1"/>
</dbReference>
<dbReference type="PANTHER" id="PTHR46938">
    <property type="entry name" value="DISCOIDIN-1 SUBUNIT A-RELATED-RELATED"/>
    <property type="match status" value="1"/>
</dbReference>